<dbReference type="InterPro" id="IPR006195">
    <property type="entry name" value="aa-tRNA-synth_II"/>
</dbReference>
<evidence type="ECO:0000256" key="7">
    <source>
        <dbReference type="ARBA" id="ARBA00022741"/>
    </source>
</evidence>
<dbReference type="InterPro" id="IPR002319">
    <property type="entry name" value="Phenylalanyl-tRNA_Synthase"/>
</dbReference>
<dbReference type="PROSITE" id="PS50862">
    <property type="entry name" value="AA_TRNA_LIGASE_II"/>
    <property type="match status" value="1"/>
</dbReference>
<dbReference type="EC" id="6.1.1.20" evidence="13"/>
<comment type="subunit">
    <text evidence="3 13">Tetramer of two alpha and two beta subunits.</text>
</comment>
<dbReference type="Proteomes" id="UP000231581">
    <property type="component" value="Unassembled WGS sequence"/>
</dbReference>
<dbReference type="GO" id="GO:0000049">
    <property type="term" value="F:tRNA binding"/>
    <property type="evidence" value="ECO:0007669"/>
    <property type="project" value="InterPro"/>
</dbReference>
<evidence type="ECO:0000313" key="16">
    <source>
        <dbReference type="Proteomes" id="UP000231581"/>
    </source>
</evidence>
<evidence type="ECO:0000256" key="5">
    <source>
        <dbReference type="ARBA" id="ARBA00022598"/>
    </source>
</evidence>
<dbReference type="InterPro" id="IPR004188">
    <property type="entry name" value="Phe-tRNA_ligase_II_N"/>
</dbReference>
<dbReference type="GO" id="GO:0004826">
    <property type="term" value="F:phenylalanine-tRNA ligase activity"/>
    <property type="evidence" value="ECO:0007669"/>
    <property type="project" value="UniProtKB-UniRule"/>
</dbReference>
<keyword evidence="8 13" id="KW-0067">ATP-binding</keyword>
<dbReference type="GO" id="GO:0006432">
    <property type="term" value="P:phenylalanyl-tRNA aminoacylation"/>
    <property type="evidence" value="ECO:0007669"/>
    <property type="project" value="UniProtKB-UniRule"/>
</dbReference>
<keyword evidence="11 13" id="KW-0030">Aminoacyl-tRNA synthetase</keyword>
<dbReference type="Gene3D" id="3.30.930.10">
    <property type="entry name" value="Bira Bifunctional Protein, Domain 2"/>
    <property type="match status" value="1"/>
</dbReference>
<evidence type="ECO:0000256" key="2">
    <source>
        <dbReference type="ARBA" id="ARBA00010207"/>
    </source>
</evidence>
<evidence type="ECO:0000256" key="6">
    <source>
        <dbReference type="ARBA" id="ARBA00022723"/>
    </source>
</evidence>
<evidence type="ECO:0000256" key="10">
    <source>
        <dbReference type="ARBA" id="ARBA00022917"/>
    </source>
</evidence>
<comment type="similarity">
    <text evidence="2 13">Belongs to the class-II aminoacyl-tRNA synthetase family. Phe-tRNA synthetase alpha subunit type 1 subfamily.</text>
</comment>
<dbReference type="SUPFAM" id="SSF55681">
    <property type="entry name" value="Class II aaRS and biotin synthetases"/>
    <property type="match status" value="1"/>
</dbReference>
<evidence type="ECO:0000256" key="9">
    <source>
        <dbReference type="ARBA" id="ARBA00022842"/>
    </source>
</evidence>
<evidence type="ECO:0000256" key="8">
    <source>
        <dbReference type="ARBA" id="ARBA00022840"/>
    </source>
</evidence>
<accession>A0A2H0BSA2</accession>
<comment type="cofactor">
    <cofactor evidence="13">
        <name>Mg(2+)</name>
        <dbReference type="ChEBI" id="CHEBI:18420"/>
    </cofactor>
    <text evidence="13">Binds 2 magnesium ions per tetramer.</text>
</comment>
<dbReference type="NCBIfam" id="TIGR00468">
    <property type="entry name" value="pheS"/>
    <property type="match status" value="1"/>
</dbReference>
<evidence type="ECO:0000259" key="14">
    <source>
        <dbReference type="PROSITE" id="PS50862"/>
    </source>
</evidence>
<dbReference type="GO" id="GO:0005737">
    <property type="term" value="C:cytoplasm"/>
    <property type="evidence" value="ECO:0007669"/>
    <property type="project" value="UniProtKB-SubCell"/>
</dbReference>
<feature type="binding site" evidence="13">
    <location>
        <position position="269"/>
    </location>
    <ligand>
        <name>Mg(2+)</name>
        <dbReference type="ChEBI" id="CHEBI:18420"/>
        <note>shared with beta subunit</note>
    </ligand>
</feature>
<comment type="catalytic activity">
    <reaction evidence="12 13">
        <text>tRNA(Phe) + L-phenylalanine + ATP = L-phenylalanyl-tRNA(Phe) + AMP + diphosphate + H(+)</text>
        <dbReference type="Rhea" id="RHEA:19413"/>
        <dbReference type="Rhea" id="RHEA-COMP:9668"/>
        <dbReference type="Rhea" id="RHEA-COMP:9699"/>
        <dbReference type="ChEBI" id="CHEBI:15378"/>
        <dbReference type="ChEBI" id="CHEBI:30616"/>
        <dbReference type="ChEBI" id="CHEBI:33019"/>
        <dbReference type="ChEBI" id="CHEBI:58095"/>
        <dbReference type="ChEBI" id="CHEBI:78442"/>
        <dbReference type="ChEBI" id="CHEBI:78531"/>
        <dbReference type="ChEBI" id="CHEBI:456215"/>
        <dbReference type="EC" id="6.1.1.20"/>
    </reaction>
</comment>
<evidence type="ECO:0000256" key="11">
    <source>
        <dbReference type="ARBA" id="ARBA00023146"/>
    </source>
</evidence>
<dbReference type="CDD" id="cd00496">
    <property type="entry name" value="PheRS_alpha_core"/>
    <property type="match status" value="1"/>
</dbReference>
<dbReference type="AlphaFoldDB" id="A0A2H0BSA2"/>
<proteinExistence type="inferred from homology"/>
<keyword evidence="9 13" id="KW-0460">Magnesium</keyword>
<gene>
    <name evidence="13" type="primary">pheS</name>
    <name evidence="15" type="ORF">COX00_02365</name>
</gene>
<sequence length="361" mass="41109">MDLQQLLRDLGDHAEGKIKQAQSLAELEAFQLHFLGRKGELALLMKKVAEVSKEERPIIGALANEVKGLIERHLEAAHEQLGSAEINAQLVEEQEDITEPGIRPPEGHIHVINQAIEEITDIFERAGFSRTRQPEVDWDWYAFEALNMPKEHPARDEWETFFMDAPISSKWGKMLLTPHATSGTARTLAQAAPRLKKEGGSIRSINIAKTYRRQIDITHVPMFHQFDGVYVNKQVSVTHLLGILDYFVKEFFGQDRRTRLRPFHFRFTEPSFEIDISCGVCNGSGKINGEKCRTCKDGWLELGGAGMLHPNVLEAANIDSKTYSALAFGWGVERTYMMKEGLQLDDMRLLYKNDLRFLKQF</sequence>
<keyword evidence="4 13" id="KW-0963">Cytoplasm</keyword>
<evidence type="ECO:0000256" key="13">
    <source>
        <dbReference type="HAMAP-Rule" id="MF_00281"/>
    </source>
</evidence>
<name>A0A2H0BSA2_9BACT</name>
<keyword evidence="7 13" id="KW-0547">Nucleotide-binding</keyword>
<dbReference type="SUPFAM" id="SSF46589">
    <property type="entry name" value="tRNA-binding arm"/>
    <property type="match status" value="1"/>
</dbReference>
<reference evidence="15 16" key="1">
    <citation type="submission" date="2017-09" db="EMBL/GenBank/DDBJ databases">
        <title>Depth-based differentiation of microbial function through sediment-hosted aquifers and enrichment of novel symbionts in the deep terrestrial subsurface.</title>
        <authorList>
            <person name="Probst A.J."/>
            <person name="Ladd B."/>
            <person name="Jarett J.K."/>
            <person name="Geller-Mcgrath D.E."/>
            <person name="Sieber C.M."/>
            <person name="Emerson J.B."/>
            <person name="Anantharaman K."/>
            <person name="Thomas B.C."/>
            <person name="Malmstrom R."/>
            <person name="Stieglmeier M."/>
            <person name="Klingl A."/>
            <person name="Woyke T."/>
            <person name="Ryan C.M."/>
            <person name="Banfield J.F."/>
        </authorList>
    </citation>
    <scope>NUCLEOTIDE SEQUENCE [LARGE SCALE GENOMIC DNA]</scope>
    <source>
        <strain evidence="15">CG22_combo_CG10-13_8_21_14_all_47_17</strain>
    </source>
</reference>
<protein>
    <recommendedName>
        <fullName evidence="13">Phenylalanine--tRNA ligase alpha subunit</fullName>
        <ecNumber evidence="13">6.1.1.20</ecNumber>
    </recommendedName>
    <alternativeName>
        <fullName evidence="13">Phenylalanyl-tRNA synthetase alpha subunit</fullName>
        <shortName evidence="13">PheRS</shortName>
    </alternativeName>
</protein>
<comment type="subcellular location">
    <subcellularLocation>
        <location evidence="1 13">Cytoplasm</location>
    </subcellularLocation>
</comment>
<evidence type="ECO:0000256" key="1">
    <source>
        <dbReference type="ARBA" id="ARBA00004496"/>
    </source>
</evidence>
<keyword evidence="6 13" id="KW-0479">Metal-binding</keyword>
<dbReference type="InterPro" id="IPR010978">
    <property type="entry name" value="tRNA-bd_arm"/>
</dbReference>
<dbReference type="PANTHER" id="PTHR11538:SF41">
    <property type="entry name" value="PHENYLALANINE--TRNA LIGASE, MITOCHONDRIAL"/>
    <property type="match status" value="1"/>
</dbReference>
<dbReference type="InterPro" id="IPR022911">
    <property type="entry name" value="Phe_tRNA_ligase_alpha1_bac"/>
</dbReference>
<feature type="domain" description="Aminoacyl-transfer RNA synthetases class-II family profile" evidence="14">
    <location>
        <begin position="119"/>
        <end position="338"/>
    </location>
</feature>
<dbReference type="PANTHER" id="PTHR11538">
    <property type="entry name" value="PHENYLALANYL-TRNA SYNTHETASE"/>
    <property type="match status" value="1"/>
</dbReference>
<dbReference type="Pfam" id="PF01409">
    <property type="entry name" value="tRNA-synt_2d"/>
    <property type="match status" value="1"/>
</dbReference>
<dbReference type="Pfam" id="PF02912">
    <property type="entry name" value="Phe_tRNA-synt_N"/>
    <property type="match status" value="1"/>
</dbReference>
<evidence type="ECO:0000256" key="4">
    <source>
        <dbReference type="ARBA" id="ARBA00022490"/>
    </source>
</evidence>
<dbReference type="GO" id="GO:0005524">
    <property type="term" value="F:ATP binding"/>
    <property type="evidence" value="ECO:0007669"/>
    <property type="project" value="UniProtKB-UniRule"/>
</dbReference>
<evidence type="ECO:0000256" key="3">
    <source>
        <dbReference type="ARBA" id="ARBA00011209"/>
    </source>
</evidence>
<dbReference type="InterPro" id="IPR045864">
    <property type="entry name" value="aa-tRNA-synth_II/BPL/LPL"/>
</dbReference>
<dbReference type="EMBL" id="PCSZ01000050">
    <property type="protein sequence ID" value="PIP60552.1"/>
    <property type="molecule type" value="Genomic_DNA"/>
</dbReference>
<evidence type="ECO:0000313" key="15">
    <source>
        <dbReference type="EMBL" id="PIP60552.1"/>
    </source>
</evidence>
<evidence type="ECO:0000256" key="12">
    <source>
        <dbReference type="ARBA" id="ARBA00049255"/>
    </source>
</evidence>
<dbReference type="InterPro" id="IPR004529">
    <property type="entry name" value="Phe-tRNA-synth_IIc_asu"/>
</dbReference>
<dbReference type="GO" id="GO:0000287">
    <property type="term" value="F:magnesium ion binding"/>
    <property type="evidence" value="ECO:0007669"/>
    <property type="project" value="UniProtKB-UniRule"/>
</dbReference>
<keyword evidence="5 13" id="KW-0436">Ligase</keyword>
<dbReference type="HAMAP" id="MF_00281">
    <property type="entry name" value="Phe_tRNA_synth_alpha1"/>
    <property type="match status" value="1"/>
</dbReference>
<keyword evidence="10 13" id="KW-0648">Protein biosynthesis</keyword>
<organism evidence="15 16">
    <name type="scientific">Candidatus Uhrbacteria bacterium CG22_combo_CG10-13_8_21_14_all_47_17</name>
    <dbReference type="NCBI Taxonomy" id="1975041"/>
    <lineage>
        <taxon>Bacteria</taxon>
        <taxon>Candidatus Uhriibacteriota</taxon>
    </lineage>
</organism>
<comment type="caution">
    <text evidence="15">The sequence shown here is derived from an EMBL/GenBank/DDBJ whole genome shotgun (WGS) entry which is preliminary data.</text>
</comment>